<protein>
    <submittedName>
        <fullName evidence="1">Uncharacterized protein</fullName>
    </submittedName>
</protein>
<keyword evidence="2" id="KW-1185">Reference proteome</keyword>
<dbReference type="AlphaFoldDB" id="A0A3L6ZZW4"/>
<name>A0A3L6ZZW4_9HYPH</name>
<accession>A0A3L6ZZW4</accession>
<dbReference type="EMBL" id="RCTF01000022">
    <property type="protein sequence ID" value="RLP73593.1"/>
    <property type="molecule type" value="Genomic_DNA"/>
</dbReference>
<dbReference type="Proteomes" id="UP000269692">
    <property type="component" value="Unassembled WGS sequence"/>
</dbReference>
<gene>
    <name evidence="1" type="ORF">D9R14_20235</name>
</gene>
<sequence>MAEVTNELLYEVLKPIQREVSLLREGQAQAREEMIARRSHVHAIQQDVNNIYGILARHDARLDRIERRLDLVGTH</sequence>
<organism evidence="1 2">
    <name type="scientific">Xanthobacter tagetidis</name>
    <dbReference type="NCBI Taxonomy" id="60216"/>
    <lineage>
        <taxon>Bacteria</taxon>
        <taxon>Pseudomonadati</taxon>
        <taxon>Pseudomonadota</taxon>
        <taxon>Alphaproteobacteria</taxon>
        <taxon>Hyphomicrobiales</taxon>
        <taxon>Xanthobacteraceae</taxon>
        <taxon>Xanthobacter</taxon>
    </lineage>
</organism>
<dbReference type="RefSeq" id="WP_121625172.1">
    <property type="nucleotide sequence ID" value="NZ_JACIIW010000008.1"/>
</dbReference>
<evidence type="ECO:0000313" key="2">
    <source>
        <dbReference type="Proteomes" id="UP000269692"/>
    </source>
</evidence>
<evidence type="ECO:0000313" key="1">
    <source>
        <dbReference type="EMBL" id="RLP73593.1"/>
    </source>
</evidence>
<comment type="caution">
    <text evidence="1">The sequence shown here is derived from an EMBL/GenBank/DDBJ whole genome shotgun (WGS) entry which is preliminary data.</text>
</comment>
<proteinExistence type="predicted"/>
<dbReference type="OrthoDB" id="8371972at2"/>
<reference evidence="1 2" key="1">
    <citation type="submission" date="2018-10" db="EMBL/GenBank/DDBJ databases">
        <title>Xanthobacter tagetidis genome sequencing and assembly.</title>
        <authorList>
            <person name="Maclea K.S."/>
            <person name="Goen A.E."/>
            <person name="Fatima S.A."/>
        </authorList>
    </citation>
    <scope>NUCLEOTIDE SEQUENCE [LARGE SCALE GENOMIC DNA]</scope>
    <source>
        <strain evidence="1 2">ATCC 700314</strain>
    </source>
</reference>